<accession>I4EUH9</accession>
<keyword evidence="2" id="KW-1133">Transmembrane helix</keyword>
<dbReference type="CDD" id="cd15482">
    <property type="entry name" value="Sialidase_non-viral"/>
    <property type="match status" value="1"/>
</dbReference>
<feature type="region of interest" description="Disordered" evidence="1">
    <location>
        <begin position="1"/>
        <end position="23"/>
    </location>
</feature>
<dbReference type="EMBL" id="FO203431">
    <property type="protein sequence ID" value="CCH87042.1"/>
    <property type="molecule type" value="Genomic_DNA"/>
</dbReference>
<dbReference type="AlphaFoldDB" id="I4EUH9"/>
<evidence type="ECO:0000313" key="4">
    <source>
        <dbReference type="Proteomes" id="UP000006461"/>
    </source>
</evidence>
<dbReference type="Proteomes" id="UP000006461">
    <property type="component" value="Chromosome"/>
</dbReference>
<sequence>MPTTARPSRTTGGRPSRVERQRAAAEERAAAARRAARRRAQLRWAVAAAAALAVAAAVTFFAVRGDDAPGQAAAAPVVGGDLHTLTAVGDALYVGGHAAVAVSRDGGRRWQQISSLDNADAMGWAQTTDALLAGGHPGLFRSTDGGTSFTQLTGASAVPDAHALGSVGDTVYLGSPQAGFRVSEDGGATWETRDAEAGRSFMGTILVDPADPQRLLAPDMSSGLLASSDGGRSWSPLGGPEGAMAAAWDPTDIDRLVVVGMSDSALSTDGGQSWEPLSVPTGTTAVTFSGDGTTMYTAALDGDVAVTSASTDGGRTWTRL</sequence>
<dbReference type="GO" id="GO:0016787">
    <property type="term" value="F:hydrolase activity"/>
    <property type="evidence" value="ECO:0007669"/>
    <property type="project" value="UniProtKB-KW"/>
</dbReference>
<evidence type="ECO:0000313" key="3">
    <source>
        <dbReference type="EMBL" id="CCH87042.1"/>
    </source>
</evidence>
<evidence type="ECO:0000256" key="1">
    <source>
        <dbReference type="SAM" id="MobiDB-lite"/>
    </source>
</evidence>
<reference evidence="3 4" key="1">
    <citation type="journal article" date="2012" name="J. Bacteriol.">
        <title>Genome Sequence of Radiation-Resistant Modestobacter marinus Strain BC501, a Representative Actinobacterium That Thrives on Calcareous Stone Surfaces.</title>
        <authorList>
            <person name="Normand P."/>
            <person name="Gury J."/>
            <person name="Pujic P."/>
            <person name="Chouaia B."/>
            <person name="Crotti E."/>
            <person name="Brusetti L."/>
            <person name="Daffonchio D."/>
            <person name="Vacherie B."/>
            <person name="Barbe V."/>
            <person name="Medigue C."/>
            <person name="Calteau A."/>
            <person name="Ghodhbane-Gtari F."/>
            <person name="Essoussi I."/>
            <person name="Nouioui I."/>
            <person name="Abbassi-Ghozzi I."/>
            <person name="Gtari M."/>
        </authorList>
    </citation>
    <scope>NUCLEOTIDE SEQUENCE [LARGE SCALE GENOMIC DNA]</scope>
    <source>
        <strain evidence="4">BC 501</strain>
    </source>
</reference>
<protein>
    <submittedName>
        <fullName evidence="3">Glycosyl hydrolase, BNR repeat-containing protein</fullName>
    </submittedName>
</protein>
<dbReference type="PATRIC" id="fig|477641.3.peg.1515"/>
<dbReference type="SUPFAM" id="SSF110296">
    <property type="entry name" value="Oligoxyloglucan reducing end-specific cellobiohydrolase"/>
    <property type="match status" value="1"/>
</dbReference>
<dbReference type="HOGENOM" id="CLU_868245_0_0_11"/>
<keyword evidence="3" id="KW-0378">Hydrolase</keyword>
<gene>
    <name evidence="3" type="ordered locus">MODMU_1598</name>
</gene>
<dbReference type="STRING" id="477641.MODMU_1598"/>
<dbReference type="OMA" id="VWYANIA"/>
<keyword evidence="2" id="KW-0812">Transmembrane</keyword>
<feature type="compositionally biased region" description="Polar residues" evidence="1">
    <location>
        <begin position="1"/>
        <end position="13"/>
    </location>
</feature>
<keyword evidence="2" id="KW-0472">Membrane</keyword>
<dbReference type="InterPro" id="IPR015943">
    <property type="entry name" value="WD40/YVTN_repeat-like_dom_sf"/>
</dbReference>
<feature type="transmembrane region" description="Helical" evidence="2">
    <location>
        <begin position="42"/>
        <end position="63"/>
    </location>
</feature>
<organism evidence="3 4">
    <name type="scientific">Modestobacter italicus (strain DSM 44449 / CECT 9708 / BC 501)</name>
    <dbReference type="NCBI Taxonomy" id="2732864"/>
    <lineage>
        <taxon>Bacteria</taxon>
        <taxon>Bacillati</taxon>
        <taxon>Actinomycetota</taxon>
        <taxon>Actinomycetes</taxon>
        <taxon>Geodermatophilales</taxon>
        <taxon>Geodermatophilaceae</taxon>
        <taxon>Modestobacter</taxon>
    </lineage>
</organism>
<keyword evidence="4" id="KW-1185">Reference proteome</keyword>
<dbReference type="Gene3D" id="2.130.10.10">
    <property type="entry name" value="YVTN repeat-like/Quinoprotein amine dehydrogenase"/>
    <property type="match status" value="3"/>
</dbReference>
<dbReference type="eggNOG" id="COG4447">
    <property type="taxonomic scope" value="Bacteria"/>
</dbReference>
<name>I4EUH9_MODI5</name>
<evidence type="ECO:0000256" key="2">
    <source>
        <dbReference type="SAM" id="Phobius"/>
    </source>
</evidence>
<dbReference type="KEGG" id="mmar:MODMU_1598"/>
<proteinExistence type="predicted"/>